<name>A0AAE0GIV0_9CHLO</name>
<evidence type="ECO:0000313" key="4">
    <source>
        <dbReference type="Proteomes" id="UP001190700"/>
    </source>
</evidence>
<reference evidence="3 4" key="1">
    <citation type="journal article" date="2015" name="Genome Biol. Evol.">
        <title>Comparative Genomics of a Bacterivorous Green Alga Reveals Evolutionary Causalities and Consequences of Phago-Mixotrophic Mode of Nutrition.</title>
        <authorList>
            <person name="Burns J.A."/>
            <person name="Paasch A."/>
            <person name="Narechania A."/>
            <person name="Kim E."/>
        </authorList>
    </citation>
    <scope>NUCLEOTIDE SEQUENCE [LARGE SCALE GENOMIC DNA]</scope>
    <source>
        <strain evidence="3 4">PLY_AMNH</strain>
    </source>
</reference>
<dbReference type="AlphaFoldDB" id="A0AAE0GIV0"/>
<accession>A0AAE0GIV0</accession>
<dbReference type="InterPro" id="IPR048502">
    <property type="entry name" value="NamZ_N"/>
</dbReference>
<feature type="domain" description="Peptidoglycan beta-N-acetylmuramidase NamZ C-terminal" evidence="2">
    <location>
        <begin position="248"/>
        <end position="409"/>
    </location>
</feature>
<dbReference type="EMBL" id="LGRX02005250">
    <property type="protein sequence ID" value="KAK3278859.1"/>
    <property type="molecule type" value="Genomic_DNA"/>
</dbReference>
<dbReference type="Pfam" id="PF20732">
    <property type="entry name" value="NamZ_C"/>
    <property type="match status" value="1"/>
</dbReference>
<evidence type="ECO:0000259" key="1">
    <source>
        <dbReference type="Pfam" id="PF07075"/>
    </source>
</evidence>
<dbReference type="PANTHER" id="PTHR42915">
    <property type="entry name" value="HYPOTHETICAL 460 KDA PROTEIN IN FEUA-SIGW INTERGENIC REGION [PRECURSOR]"/>
    <property type="match status" value="1"/>
</dbReference>
<dbReference type="GO" id="GO:0033922">
    <property type="term" value="F:peptidoglycan beta-N-acetylmuramidase activity"/>
    <property type="evidence" value="ECO:0007669"/>
    <property type="project" value="InterPro"/>
</dbReference>
<proteinExistence type="predicted"/>
<evidence type="ECO:0000313" key="3">
    <source>
        <dbReference type="EMBL" id="KAK3278859.1"/>
    </source>
</evidence>
<evidence type="ECO:0008006" key="5">
    <source>
        <dbReference type="Google" id="ProtNLM"/>
    </source>
</evidence>
<evidence type="ECO:0000259" key="2">
    <source>
        <dbReference type="Pfam" id="PF20732"/>
    </source>
</evidence>
<organism evidence="3 4">
    <name type="scientific">Cymbomonas tetramitiformis</name>
    <dbReference type="NCBI Taxonomy" id="36881"/>
    <lineage>
        <taxon>Eukaryota</taxon>
        <taxon>Viridiplantae</taxon>
        <taxon>Chlorophyta</taxon>
        <taxon>Pyramimonadophyceae</taxon>
        <taxon>Pyramimonadales</taxon>
        <taxon>Pyramimonadaceae</taxon>
        <taxon>Cymbomonas</taxon>
    </lineage>
</organism>
<dbReference type="InterPro" id="IPR008302">
    <property type="entry name" value="NamZ"/>
</dbReference>
<protein>
    <recommendedName>
        <fullName evidence="5">DUF1343 domain-containing protein</fullName>
    </recommendedName>
</protein>
<dbReference type="Gene3D" id="3.90.1150.140">
    <property type="match status" value="1"/>
</dbReference>
<keyword evidence="4" id="KW-1185">Reference proteome</keyword>
<dbReference type="Proteomes" id="UP001190700">
    <property type="component" value="Unassembled WGS sequence"/>
</dbReference>
<feature type="domain" description="Peptidoglycan beta-N-acetylmuramidase NamZ N-terminal" evidence="1">
    <location>
        <begin position="34"/>
        <end position="244"/>
    </location>
</feature>
<dbReference type="Pfam" id="PF07075">
    <property type="entry name" value="NamZ_N"/>
    <property type="match status" value="1"/>
</dbReference>
<sequence length="409" mass="45104">MPQRPPQNGQQQPVCTGLQNLANEDWKLLRGFKIGLLTNATGVFSDLRHAADAMHMSPYVNLVALFGPEHGFRGVAQAGSSQDSHTDPSTGLPVFDIYRKHGSELLSTFRKADVEILVVDLQDVGCRFYTYIWILYEALVAAAMASSDMRVVVLDRPNPVGGTIVEGPVLRAGYFSGVGLKPIALRHGMTIGELAQLFNGEFVPSEAGKACRLEVVRMSGWHRAMHFVDTQLPWVPPSPNMPTPSTALVYSGLGLFEGTNCSEGRGTTLPFEMIGAPWVDTRLTEAARDAGRRGLCLGAAYREVEFCPSFSKFSGQTVRGVHIYVTDPGRFEAVRAALVLMVAMKRLYRTSFAWRTPDFGSGKYWIDLLSGSSVLREAIDNGADIDEIIALWEDDLVWFETTRTNYLLY</sequence>
<gene>
    <name evidence="3" type="ORF">CYMTET_13228</name>
</gene>
<dbReference type="InterPro" id="IPR048503">
    <property type="entry name" value="NamZ_C"/>
</dbReference>
<dbReference type="PIRSF" id="PIRSF016719">
    <property type="entry name" value="UCP016719"/>
    <property type="match status" value="1"/>
</dbReference>
<comment type="caution">
    <text evidence="3">The sequence shown here is derived from an EMBL/GenBank/DDBJ whole genome shotgun (WGS) entry which is preliminary data.</text>
</comment>
<dbReference type="Gene3D" id="3.40.50.12170">
    <property type="entry name" value="Uncharacterised protein PF07075, DUF1343"/>
    <property type="match status" value="1"/>
</dbReference>
<dbReference type="PANTHER" id="PTHR42915:SF1">
    <property type="entry name" value="PEPTIDOGLYCAN BETA-N-ACETYLMURAMIDASE NAMZ"/>
    <property type="match status" value="1"/>
</dbReference>